<gene>
    <name evidence="1" type="ORF">EZ437_10070</name>
</gene>
<accession>A0A4R0NKK3</accession>
<keyword evidence="2" id="KW-1185">Reference proteome</keyword>
<proteinExistence type="predicted"/>
<dbReference type="SUPFAM" id="SSF101874">
    <property type="entry name" value="YceI-like"/>
    <property type="match status" value="1"/>
</dbReference>
<dbReference type="OrthoDB" id="9794147at2"/>
<comment type="caution">
    <text evidence="1">The sequence shown here is derived from an EMBL/GenBank/DDBJ whole genome shotgun (WGS) entry which is preliminary data.</text>
</comment>
<protein>
    <submittedName>
        <fullName evidence="1">YceI family protein</fullName>
    </submittedName>
</protein>
<dbReference type="InterPro" id="IPR036761">
    <property type="entry name" value="TTHA0802/YceI-like_sf"/>
</dbReference>
<dbReference type="RefSeq" id="WP_131595799.1">
    <property type="nucleotide sequence ID" value="NZ_SJSL01000002.1"/>
</dbReference>
<dbReference type="EMBL" id="SJSL01000002">
    <property type="protein sequence ID" value="TCD01106.1"/>
    <property type="molecule type" value="Genomic_DNA"/>
</dbReference>
<evidence type="ECO:0000313" key="2">
    <source>
        <dbReference type="Proteomes" id="UP000293347"/>
    </source>
</evidence>
<dbReference type="Gene3D" id="2.40.128.110">
    <property type="entry name" value="Lipid/polyisoprenoid-binding, YceI-like"/>
    <property type="match status" value="1"/>
</dbReference>
<organism evidence="1 2">
    <name type="scientific">Pedobacter psychroterrae</name>
    <dbReference type="NCBI Taxonomy" id="2530453"/>
    <lineage>
        <taxon>Bacteria</taxon>
        <taxon>Pseudomonadati</taxon>
        <taxon>Bacteroidota</taxon>
        <taxon>Sphingobacteriia</taxon>
        <taxon>Sphingobacteriales</taxon>
        <taxon>Sphingobacteriaceae</taxon>
        <taxon>Pedobacter</taxon>
    </lineage>
</organism>
<dbReference type="AlphaFoldDB" id="A0A4R0NKK3"/>
<evidence type="ECO:0000313" key="1">
    <source>
        <dbReference type="EMBL" id="TCD01106.1"/>
    </source>
</evidence>
<name>A0A4R0NKK3_9SPHI</name>
<reference evidence="1 2" key="1">
    <citation type="submission" date="2019-02" db="EMBL/GenBank/DDBJ databases">
        <title>Pedobacter sp. RP-1-14 sp. nov., isolated from Arctic soil.</title>
        <authorList>
            <person name="Dahal R.H."/>
        </authorList>
    </citation>
    <scope>NUCLEOTIDE SEQUENCE [LARGE SCALE GENOMIC DNA]</scope>
    <source>
        <strain evidence="1 2">RP-1-14</strain>
    </source>
</reference>
<dbReference type="Proteomes" id="UP000293347">
    <property type="component" value="Unassembled WGS sequence"/>
</dbReference>
<sequence length="201" mass="22577">MNHLKLLSVILLMLPLSYGFITYRNTSVKWVLNKDCSVKVNGSTNVNKFSCVIPSYPKADTLTFYKTNLNEPVKITGIMMLDIRAFDCHNPIMTKDLRKTLKADRFPSLIIKFISLSKYPEPSEKAHLLKGAVTISIAGVTKKFEIDYRCLPIGGNTITLIGSKQITFSDFNIVPPRKLGGMIQTNDTLAVEFILKMTQLN</sequence>